<evidence type="ECO:0000313" key="2">
    <source>
        <dbReference type="EMBL" id="KIO15526.1"/>
    </source>
</evidence>
<feature type="compositionally biased region" description="Basic and acidic residues" evidence="1">
    <location>
        <begin position="22"/>
        <end position="44"/>
    </location>
</feature>
<feature type="region of interest" description="Disordered" evidence="1">
    <location>
        <begin position="1"/>
        <end position="44"/>
    </location>
</feature>
<dbReference type="HOGENOM" id="CLU_2948404_0_0_1"/>
<reference evidence="3" key="2">
    <citation type="submission" date="2015-01" db="EMBL/GenBank/DDBJ databases">
        <title>Evolutionary Origins and Diversification of the Mycorrhizal Mutualists.</title>
        <authorList>
            <consortium name="DOE Joint Genome Institute"/>
            <consortium name="Mycorrhizal Genomics Consortium"/>
            <person name="Kohler A."/>
            <person name="Kuo A."/>
            <person name="Nagy L.G."/>
            <person name="Floudas D."/>
            <person name="Copeland A."/>
            <person name="Barry K.W."/>
            <person name="Cichocki N."/>
            <person name="Veneault-Fourrey C."/>
            <person name="LaButti K."/>
            <person name="Lindquist E.A."/>
            <person name="Lipzen A."/>
            <person name="Lundell T."/>
            <person name="Morin E."/>
            <person name="Murat C."/>
            <person name="Riley R."/>
            <person name="Ohm R."/>
            <person name="Sun H."/>
            <person name="Tunlid A."/>
            <person name="Henrissat B."/>
            <person name="Grigoriev I.V."/>
            <person name="Hibbett D.S."/>
            <person name="Martin F."/>
        </authorList>
    </citation>
    <scope>NUCLEOTIDE SEQUENCE [LARGE SCALE GENOMIC DNA]</scope>
    <source>
        <strain evidence="3">MUT 4182</strain>
    </source>
</reference>
<proteinExistence type="predicted"/>
<evidence type="ECO:0000313" key="3">
    <source>
        <dbReference type="Proteomes" id="UP000054248"/>
    </source>
</evidence>
<gene>
    <name evidence="2" type="ORF">M407DRAFT_247209</name>
</gene>
<keyword evidence="3" id="KW-1185">Reference proteome</keyword>
<sequence>SIDNSSRRLVPPTRTAPSEALRLPDETSKRPSCERKANDRESRDTFTNFTFKHLFGSGQS</sequence>
<protein>
    <submittedName>
        <fullName evidence="2">Uncharacterized protein</fullName>
    </submittedName>
</protein>
<feature type="non-terminal residue" evidence="2">
    <location>
        <position position="1"/>
    </location>
</feature>
<evidence type="ECO:0000256" key="1">
    <source>
        <dbReference type="SAM" id="MobiDB-lite"/>
    </source>
</evidence>
<accession>A0A0C3PZW9</accession>
<dbReference type="AlphaFoldDB" id="A0A0C3PZW9"/>
<dbReference type="EMBL" id="KN823990">
    <property type="protein sequence ID" value="KIO15526.1"/>
    <property type="molecule type" value="Genomic_DNA"/>
</dbReference>
<organism evidence="2 3">
    <name type="scientific">Tulasnella calospora MUT 4182</name>
    <dbReference type="NCBI Taxonomy" id="1051891"/>
    <lineage>
        <taxon>Eukaryota</taxon>
        <taxon>Fungi</taxon>
        <taxon>Dikarya</taxon>
        <taxon>Basidiomycota</taxon>
        <taxon>Agaricomycotina</taxon>
        <taxon>Agaricomycetes</taxon>
        <taxon>Cantharellales</taxon>
        <taxon>Tulasnellaceae</taxon>
        <taxon>Tulasnella</taxon>
    </lineage>
</organism>
<dbReference type="Proteomes" id="UP000054248">
    <property type="component" value="Unassembled WGS sequence"/>
</dbReference>
<name>A0A0C3PZW9_9AGAM</name>
<reference evidence="2 3" key="1">
    <citation type="submission" date="2014-04" db="EMBL/GenBank/DDBJ databases">
        <authorList>
            <consortium name="DOE Joint Genome Institute"/>
            <person name="Kuo A."/>
            <person name="Girlanda M."/>
            <person name="Perotto S."/>
            <person name="Kohler A."/>
            <person name="Nagy L.G."/>
            <person name="Floudas D."/>
            <person name="Copeland A."/>
            <person name="Barry K.W."/>
            <person name="Cichocki N."/>
            <person name="Veneault-Fourrey C."/>
            <person name="LaButti K."/>
            <person name="Lindquist E.A."/>
            <person name="Lipzen A."/>
            <person name="Lundell T."/>
            <person name="Morin E."/>
            <person name="Murat C."/>
            <person name="Sun H."/>
            <person name="Tunlid A."/>
            <person name="Henrissat B."/>
            <person name="Grigoriev I.V."/>
            <person name="Hibbett D.S."/>
            <person name="Martin F."/>
            <person name="Nordberg H.P."/>
            <person name="Cantor M.N."/>
            <person name="Hua S.X."/>
        </authorList>
    </citation>
    <scope>NUCLEOTIDE SEQUENCE [LARGE SCALE GENOMIC DNA]</scope>
    <source>
        <strain evidence="2 3">MUT 4182</strain>
    </source>
</reference>